<feature type="transmembrane region" description="Helical" evidence="7">
    <location>
        <begin position="49"/>
        <end position="66"/>
    </location>
</feature>
<evidence type="ECO:0000256" key="6">
    <source>
        <dbReference type="ARBA" id="ARBA00023136"/>
    </source>
</evidence>
<protein>
    <submittedName>
        <fullName evidence="8">Uncharacterized protein</fullName>
    </submittedName>
</protein>
<keyword evidence="6 7" id="KW-0472">Membrane</keyword>
<dbReference type="NCBIfam" id="TIGR00427">
    <property type="entry name" value="NAAT family transporter"/>
    <property type="match status" value="1"/>
</dbReference>
<comment type="similarity">
    <text evidence="2">Belongs to the UPF0056 (MarC) family.</text>
</comment>
<reference evidence="8" key="1">
    <citation type="journal article" date="2015" name="Proc. Natl. Acad. Sci. U.S.A.">
        <title>Networks of energetic and metabolic interactions define dynamics in microbial communities.</title>
        <authorList>
            <person name="Embree M."/>
            <person name="Liu J.K."/>
            <person name="Al-Bassam M.M."/>
            <person name="Zengler K."/>
        </authorList>
    </citation>
    <scope>NUCLEOTIDE SEQUENCE</scope>
</reference>
<accession>A0A0W8FJK0</accession>
<organism evidence="8">
    <name type="scientific">hydrocarbon metagenome</name>
    <dbReference type="NCBI Taxonomy" id="938273"/>
    <lineage>
        <taxon>unclassified sequences</taxon>
        <taxon>metagenomes</taxon>
        <taxon>ecological metagenomes</taxon>
    </lineage>
</organism>
<evidence type="ECO:0000256" key="5">
    <source>
        <dbReference type="ARBA" id="ARBA00022989"/>
    </source>
</evidence>
<comment type="subcellular location">
    <subcellularLocation>
        <location evidence="1">Cell membrane</location>
        <topology evidence="1">Multi-pass membrane protein</topology>
    </subcellularLocation>
</comment>
<evidence type="ECO:0000256" key="7">
    <source>
        <dbReference type="SAM" id="Phobius"/>
    </source>
</evidence>
<feature type="transmembrane region" description="Helical" evidence="7">
    <location>
        <begin position="133"/>
        <end position="154"/>
    </location>
</feature>
<comment type="caution">
    <text evidence="8">The sequence shown here is derived from an EMBL/GenBank/DDBJ whole genome shotgun (WGS) entry which is preliminary data.</text>
</comment>
<keyword evidence="5 7" id="KW-1133">Transmembrane helix</keyword>
<dbReference type="AlphaFoldDB" id="A0A0W8FJK0"/>
<keyword evidence="3" id="KW-1003">Cell membrane</keyword>
<evidence type="ECO:0000313" key="8">
    <source>
        <dbReference type="EMBL" id="KUG21082.1"/>
    </source>
</evidence>
<dbReference type="EMBL" id="LNQE01001103">
    <property type="protein sequence ID" value="KUG21082.1"/>
    <property type="molecule type" value="Genomic_DNA"/>
</dbReference>
<feature type="transmembrane region" description="Helical" evidence="7">
    <location>
        <begin position="6"/>
        <end position="28"/>
    </location>
</feature>
<dbReference type="InterPro" id="IPR002771">
    <property type="entry name" value="Multi_antbiot-R_MarC"/>
</dbReference>
<dbReference type="GO" id="GO:0005886">
    <property type="term" value="C:plasma membrane"/>
    <property type="evidence" value="ECO:0007669"/>
    <property type="project" value="UniProtKB-SubCell"/>
</dbReference>
<proteinExistence type="inferred from homology"/>
<name>A0A0W8FJK0_9ZZZZ</name>
<gene>
    <name evidence="8" type="ORF">ASZ90_009175</name>
</gene>
<feature type="transmembrane region" description="Helical" evidence="7">
    <location>
        <begin position="175"/>
        <end position="193"/>
    </location>
</feature>
<evidence type="ECO:0000256" key="4">
    <source>
        <dbReference type="ARBA" id="ARBA00022692"/>
    </source>
</evidence>
<evidence type="ECO:0000256" key="3">
    <source>
        <dbReference type="ARBA" id="ARBA00022475"/>
    </source>
</evidence>
<evidence type="ECO:0000256" key="1">
    <source>
        <dbReference type="ARBA" id="ARBA00004651"/>
    </source>
</evidence>
<dbReference type="PANTHER" id="PTHR33508">
    <property type="entry name" value="UPF0056 MEMBRANE PROTEIN YHCE"/>
    <property type="match status" value="1"/>
</dbReference>
<dbReference type="Pfam" id="PF01914">
    <property type="entry name" value="MarC"/>
    <property type="match status" value="1"/>
</dbReference>
<sequence length="203" mass="21252">MLEFAVVAVASITAVMNPASTTAVYTILTRDMRAAGRREVIRRSIRISAIVLLFFAFTGQLIFSIFDITLPAFRIAGGILLVTVANGMLGSRKVTYSPEDLENMAVVPLAFPLTCGAGTITTVILLSSPAGNLARLAAVILAIGVALGISSAGMRYGPEIFRFIGEEGLNVVPKLMAIIVLALAVQFIISGVGEAMPQILGAA</sequence>
<feature type="transmembrane region" description="Helical" evidence="7">
    <location>
        <begin position="72"/>
        <end position="91"/>
    </location>
</feature>
<keyword evidence="4 7" id="KW-0812">Transmembrane</keyword>
<evidence type="ECO:0000256" key="2">
    <source>
        <dbReference type="ARBA" id="ARBA00009784"/>
    </source>
</evidence>
<dbReference type="PANTHER" id="PTHR33508:SF1">
    <property type="entry name" value="UPF0056 MEMBRANE PROTEIN YHCE"/>
    <property type="match status" value="1"/>
</dbReference>
<feature type="transmembrane region" description="Helical" evidence="7">
    <location>
        <begin position="103"/>
        <end position="127"/>
    </location>
</feature>